<proteinExistence type="predicted"/>
<organism evidence="1 2">
    <name type="scientific">Danio rerio</name>
    <name type="common">Zebrafish</name>
    <name type="synonym">Brachydanio rerio</name>
    <dbReference type="NCBI Taxonomy" id="7955"/>
    <lineage>
        <taxon>Eukaryota</taxon>
        <taxon>Metazoa</taxon>
        <taxon>Chordata</taxon>
        <taxon>Craniata</taxon>
        <taxon>Vertebrata</taxon>
        <taxon>Euteleostomi</taxon>
        <taxon>Actinopterygii</taxon>
        <taxon>Neopterygii</taxon>
        <taxon>Teleostei</taxon>
        <taxon>Ostariophysi</taxon>
        <taxon>Cypriniformes</taxon>
        <taxon>Danionidae</taxon>
        <taxon>Danioninae</taxon>
        <taxon>Danio</taxon>
    </lineage>
</organism>
<protein>
    <submittedName>
        <fullName evidence="2">Uncharacterized protein pimr197</fullName>
    </submittedName>
</protein>
<evidence type="ECO:0000313" key="2">
    <source>
        <dbReference type="RefSeq" id="XP_073761991.1"/>
    </source>
</evidence>
<dbReference type="RefSeq" id="XP_073761991.1">
    <property type="nucleotide sequence ID" value="XM_073905890.1"/>
</dbReference>
<keyword evidence="1" id="KW-1185">Reference proteome</keyword>
<gene>
    <name evidence="2" type="primary">pimr197</name>
</gene>
<sequence length="1709" mass="188954">MPVLPSTDTSMANSSTETQPNNKKNSLCAFFRMKCLALQKANRRRRRGNKVSFSQPPSDTEPVGPQPGPSTDNLQSALSSFESQAVDDQRDLLLGLSSIEPLAVDDKTDLQPGPSSNKPSNFSEGNKANPEPAEETQPKSKKSRLCAFFKNIWLTVQKANQSQRRGSKVFPFQPPSDTEPVGPQPGPSNFKTTSVQDLSGLQPALSSFESLPVDDQHDLQLGLSGLESLGVDNQTYLESGLSSHEPLDADDRTDLQLGLSSHEPLAVDDRTDLQLGLFSHEPLAVDDQSDFQLGLSGLKSLAVDDQTHLHFGPTSNMPANSEANPANPEPAKEKTTTKKKRSVYTFFKKLWLHKKHNVVNPQPDKGSAASKPNPHTPQQDQPTSEPDPPTSEPDQPIPESEPQTSEPDPPTSEPVPPTSEPDPPIPEPDPQTSEPDPPTSEPDPPIFEPHPPVAEPDSQIPEPVVKFDLDDQTDNFSEDSQPFLPKIARAAPKHKRLGDKKWLRTTASPGPSNLPFSAVYEIGEKLGSGSFGDVFVGIHKQNQQQVAIKFVNKLKTDQYITVPGLYEPMLAEVALNLLLNQQPISPYVAHMIDWFDEEQRYILIMEYSQPSENLLTFISRKRPMKEFEARGLLYQVLLGAKHCLDRGVFHRDIKLNNCVINTETQQVKLIDFGCGELLKSVYVGGFTGGCCPPEYVATLTYRADPTTVWSLGYLMYKTMCGFYPFKSLEDMQNCSLTFPFGISSAFQDLVSRCLICDPTKRITVDDILKHEWFQQMPGAGVRIRILYNTLNRPDLATLWKELLQAHGALLDPKLDLSSLAKVTDGYTQGHILQAIQTILIPHRLELQAKRPLTAVEFIPPLARQDPVYKEEEESFKVIERKREKKTVHCVFYRVSLMPVLPSTDTSMANSSTETQPNNKKNSLCAFFRMKCLALQKANRRRRRGNKVSFSQPLSDTEPVGPQPGPSTDNLQSALSSFESQAVDDQQDLLLGLSSIEPLAVDDKTDLQPGPSSNKPSNFSEGNKANPEPAEETQPKSKKSRLCAFFKNIWLTVQKANQSQRRGSKVFPFQPPSDTEPVGPQPGPSNFKTTSVQDLSGLQPALSSFESLPVDDQHDLQLGLSGLKSLAVDNQTHLESGLSSHEPLAVDDQNDLQLGLSSHEPLAVDDRTDLQLGLSSHEPLAVDDQSDLQLVLSGLKSLAVDDQTHLHSGPTSNKPANSEANPANPEPAKEKTTTKKKRSVYTFFKKLWLHKKHNVVNPQTDKGSAASKPNPHTPQQDQPTSEPDPPTSEPDQPIPEPDPQTSEPDPPTSEPDQPTSEPVPPTSEPVPPTSEPVPPTSEPVPPTSEPVPPTSEPDPPSPEPDPPTSEPDPPIFEPRPPVAEPDSPIPEPVVKFDLDDQTDNSSEDSQPFLPKIARAAPKHKRLGDKKWLRTTASPGPSNLPFSAVYEIGEKLGSGSFGDVFVGIHKQNQQQVAIKFVNKLKTDQYITVPGLYEPMLAEVALNLLLNQQPISPYVAHMIDWFDEEQRYILIMEYSQPSENLLTFISRKRPMKEFEARGLLYQVLLGTKHCLDRGVFHRDIKLNNCVINTETQQVKLIDFGCGELLKSVYVGGFTGGCCPPEYVATLTYRADPTTVWSLGYLMYKTMCGFYPFKSLEDMQNCSLTFPFGISSAFQDLVSRCLICDPTKRITVDDILKHEWFQQMPGAGVSKTS</sequence>
<name>A0AC58FWK6_DANRE</name>
<accession>A0AC58FWK6</accession>
<reference evidence="2" key="1">
    <citation type="submission" date="2025-08" db="UniProtKB">
        <authorList>
            <consortium name="RefSeq"/>
        </authorList>
    </citation>
    <scope>IDENTIFICATION</scope>
    <source>
        <strain evidence="2">Tuebingen</strain>
        <tissue evidence="2">Fibroblasts and whole tissue</tissue>
    </source>
</reference>
<evidence type="ECO:0000313" key="1">
    <source>
        <dbReference type="Proteomes" id="UP000000437"/>
    </source>
</evidence>
<dbReference type="Proteomes" id="UP000000437">
    <property type="component" value="Chromosome 6"/>
</dbReference>